<comment type="caution">
    <text evidence="8">The sequence shown here is derived from an EMBL/GenBank/DDBJ whole genome shotgun (WGS) entry which is preliminary data.</text>
</comment>
<evidence type="ECO:0000256" key="5">
    <source>
        <dbReference type="ARBA" id="ARBA00022734"/>
    </source>
</evidence>
<keyword evidence="4" id="KW-0472">Membrane</keyword>
<evidence type="ECO:0000256" key="2">
    <source>
        <dbReference type="ARBA" id="ARBA00010270"/>
    </source>
</evidence>
<name>A0A7W6ICI0_9HYPH</name>
<evidence type="ECO:0000256" key="4">
    <source>
        <dbReference type="ARBA" id="ARBA00022475"/>
    </source>
</evidence>
<protein>
    <recommendedName>
        <fullName evidence="3">Lectin-like protein BA14k</fullName>
    </recommendedName>
</protein>
<keyword evidence="5" id="KW-0430">Lectin</keyword>
<organism evidence="8 9">
    <name type="scientific">Microvirga flocculans</name>
    <dbReference type="NCBI Taxonomy" id="217168"/>
    <lineage>
        <taxon>Bacteria</taxon>
        <taxon>Pseudomonadati</taxon>
        <taxon>Pseudomonadota</taxon>
        <taxon>Alphaproteobacteria</taxon>
        <taxon>Hyphomicrobiales</taxon>
        <taxon>Methylobacteriaceae</taxon>
        <taxon>Microvirga</taxon>
    </lineage>
</organism>
<gene>
    <name evidence="8" type="ORF">GGR34_000518</name>
</gene>
<accession>A0A7W6ICI0</accession>
<evidence type="ECO:0000256" key="3">
    <source>
        <dbReference type="ARBA" id="ARBA00020552"/>
    </source>
</evidence>
<feature type="signal peptide" evidence="7">
    <location>
        <begin position="1"/>
        <end position="26"/>
    </location>
</feature>
<dbReference type="EMBL" id="JACIDC010000001">
    <property type="protein sequence ID" value="MBB4038889.1"/>
    <property type="molecule type" value="Genomic_DNA"/>
</dbReference>
<comment type="subcellular location">
    <subcellularLocation>
        <location evidence="1">Membrane</location>
        <topology evidence="1">Single-pass membrane protein</topology>
    </subcellularLocation>
</comment>
<keyword evidence="7" id="KW-0732">Signal</keyword>
<sequence length="207" mass="21846">MRKFILTALATAVLVPASLLAGSASAQVAPSTTFQQLLERDQITAVYAARGGRGGGAAMRRPAGMHAGAYRGGAYRGAYRGGAYRAGVYRGNAVRAGAYRGPYAGRYYGGRYYRPYAAYGRPYYRGAYRPYYGGGYYRPYYGGGYSYPYGYGAAAAAGALIGGAIASQPMVTGSVGSAAAYCAQRYRSYNPATGTFTGYDGRQHPCP</sequence>
<dbReference type="GO" id="GO:0016020">
    <property type="term" value="C:membrane"/>
    <property type="evidence" value="ECO:0007669"/>
    <property type="project" value="UniProtKB-SubCell"/>
</dbReference>
<dbReference type="InterPro" id="IPR012413">
    <property type="entry name" value="BA14K"/>
</dbReference>
<keyword evidence="4" id="KW-1003">Cell membrane</keyword>
<evidence type="ECO:0000256" key="7">
    <source>
        <dbReference type="SAM" id="SignalP"/>
    </source>
</evidence>
<dbReference type="GO" id="GO:0030246">
    <property type="term" value="F:carbohydrate binding"/>
    <property type="evidence" value="ECO:0007669"/>
    <property type="project" value="UniProtKB-KW"/>
</dbReference>
<proteinExistence type="inferred from homology"/>
<keyword evidence="9" id="KW-1185">Reference proteome</keyword>
<evidence type="ECO:0000256" key="1">
    <source>
        <dbReference type="ARBA" id="ARBA00004167"/>
    </source>
</evidence>
<reference evidence="8 9" key="1">
    <citation type="submission" date="2020-08" db="EMBL/GenBank/DDBJ databases">
        <title>Genomic Encyclopedia of Type Strains, Phase IV (KMG-IV): sequencing the most valuable type-strain genomes for metagenomic binning, comparative biology and taxonomic classification.</title>
        <authorList>
            <person name="Goeker M."/>
        </authorList>
    </citation>
    <scope>NUCLEOTIDE SEQUENCE [LARGE SCALE GENOMIC DNA]</scope>
    <source>
        <strain evidence="8 9">DSM 15743</strain>
    </source>
</reference>
<dbReference type="AlphaFoldDB" id="A0A7W6ICI0"/>
<dbReference type="RefSeq" id="WP_051434923.1">
    <property type="nucleotide sequence ID" value="NZ_JACIDC010000001.1"/>
</dbReference>
<feature type="chain" id="PRO_5030778454" description="Lectin-like protein BA14k" evidence="7">
    <location>
        <begin position="27"/>
        <end position="207"/>
    </location>
</feature>
<dbReference type="Pfam" id="PF07886">
    <property type="entry name" value="BA14K"/>
    <property type="match status" value="1"/>
</dbReference>
<evidence type="ECO:0000313" key="9">
    <source>
        <dbReference type="Proteomes" id="UP000519439"/>
    </source>
</evidence>
<evidence type="ECO:0000313" key="8">
    <source>
        <dbReference type="EMBL" id="MBB4038889.1"/>
    </source>
</evidence>
<dbReference type="Proteomes" id="UP000519439">
    <property type="component" value="Unassembled WGS sequence"/>
</dbReference>
<comment type="function">
    <text evidence="6">Has immunoglobulin-binding and hemagglutination properties, and can bind to mannose. Essential for virulence. May be involved in LPS biosynthesis or polysaccharide transport.</text>
</comment>
<comment type="similarity">
    <text evidence="2">Belongs to the BA14k family.</text>
</comment>
<evidence type="ECO:0000256" key="6">
    <source>
        <dbReference type="ARBA" id="ARBA00025321"/>
    </source>
</evidence>